<reference evidence="2" key="1">
    <citation type="journal article" date="2014" name="Int. J. Syst. Evol. Microbiol.">
        <title>Complete genome sequence of Corynebacterium casei LMG S-19264T (=DSM 44701T), isolated from a smear-ripened cheese.</title>
        <authorList>
            <consortium name="US DOE Joint Genome Institute (JGI-PGF)"/>
            <person name="Walter F."/>
            <person name="Albersmeier A."/>
            <person name="Kalinowski J."/>
            <person name="Ruckert C."/>
        </authorList>
    </citation>
    <scope>NUCLEOTIDE SEQUENCE</scope>
    <source>
        <strain evidence="2">CGMCC 1.12426</strain>
    </source>
</reference>
<protein>
    <recommendedName>
        <fullName evidence="4">Pilus assembly protein Flp/PilA</fullName>
    </recommendedName>
</protein>
<dbReference type="OrthoDB" id="5325135at2"/>
<dbReference type="AlphaFoldDB" id="A0A916TNN9"/>
<organism evidence="2 3">
    <name type="scientific">Roseibium aquae</name>
    <dbReference type="NCBI Taxonomy" id="1323746"/>
    <lineage>
        <taxon>Bacteria</taxon>
        <taxon>Pseudomonadati</taxon>
        <taxon>Pseudomonadota</taxon>
        <taxon>Alphaproteobacteria</taxon>
        <taxon>Hyphomicrobiales</taxon>
        <taxon>Stappiaceae</taxon>
        <taxon>Roseibium</taxon>
    </lineage>
</organism>
<reference evidence="2" key="2">
    <citation type="submission" date="2020-09" db="EMBL/GenBank/DDBJ databases">
        <authorList>
            <person name="Sun Q."/>
            <person name="Zhou Y."/>
        </authorList>
    </citation>
    <scope>NUCLEOTIDE SEQUENCE</scope>
    <source>
        <strain evidence="2">CGMCC 1.12426</strain>
    </source>
</reference>
<evidence type="ECO:0000313" key="3">
    <source>
        <dbReference type="Proteomes" id="UP000605148"/>
    </source>
</evidence>
<proteinExistence type="predicted"/>
<dbReference type="Pfam" id="PF04964">
    <property type="entry name" value="Flp_Fap"/>
    <property type="match status" value="1"/>
</dbReference>
<keyword evidence="3" id="KW-1185">Reference proteome</keyword>
<sequence length="72" mass="7589">MRPVCEISDIASKFLYACKTFRTDDSGATAVEYGLMLGLIIVAIMGTMAAIGTSIGDAFETISTTLNPPPQT</sequence>
<evidence type="ECO:0000313" key="2">
    <source>
        <dbReference type="EMBL" id="GGB61482.1"/>
    </source>
</evidence>
<comment type="caution">
    <text evidence="2">The sequence shown here is derived from an EMBL/GenBank/DDBJ whole genome shotgun (WGS) entry which is preliminary data.</text>
</comment>
<name>A0A916TNN9_9HYPH</name>
<keyword evidence="1" id="KW-0812">Transmembrane</keyword>
<dbReference type="EMBL" id="BMFA01000015">
    <property type="protein sequence ID" value="GGB61482.1"/>
    <property type="molecule type" value="Genomic_DNA"/>
</dbReference>
<feature type="transmembrane region" description="Helical" evidence="1">
    <location>
        <begin position="33"/>
        <end position="51"/>
    </location>
</feature>
<gene>
    <name evidence="2" type="ORF">GCM10011316_36820</name>
</gene>
<evidence type="ECO:0000256" key="1">
    <source>
        <dbReference type="SAM" id="Phobius"/>
    </source>
</evidence>
<dbReference type="InterPro" id="IPR007047">
    <property type="entry name" value="Flp_Fap"/>
</dbReference>
<dbReference type="Proteomes" id="UP000605148">
    <property type="component" value="Unassembled WGS sequence"/>
</dbReference>
<keyword evidence="1" id="KW-1133">Transmembrane helix</keyword>
<dbReference type="RefSeq" id="WP_150497617.1">
    <property type="nucleotide sequence ID" value="NZ_BMFA01000015.1"/>
</dbReference>
<keyword evidence="1" id="KW-0472">Membrane</keyword>
<accession>A0A916TNN9</accession>
<evidence type="ECO:0008006" key="4">
    <source>
        <dbReference type="Google" id="ProtNLM"/>
    </source>
</evidence>